<feature type="transmembrane region" description="Helical" evidence="1">
    <location>
        <begin position="231"/>
        <end position="248"/>
    </location>
</feature>
<organism evidence="3 4">
    <name type="scientific">Eubacterium uniforme</name>
    <dbReference type="NCBI Taxonomy" id="39495"/>
    <lineage>
        <taxon>Bacteria</taxon>
        <taxon>Bacillati</taxon>
        <taxon>Bacillota</taxon>
        <taxon>Clostridia</taxon>
        <taxon>Eubacteriales</taxon>
        <taxon>Eubacteriaceae</taxon>
        <taxon>Eubacterium</taxon>
    </lineage>
</organism>
<dbReference type="InterPro" id="IPR052734">
    <property type="entry name" value="Nod_factor_acetyltransferase"/>
</dbReference>
<feature type="transmembrane region" description="Helical" evidence="1">
    <location>
        <begin position="269"/>
        <end position="288"/>
    </location>
</feature>
<protein>
    <submittedName>
        <fullName evidence="3">Fucose 4-O-acetylase</fullName>
    </submittedName>
</protein>
<feature type="transmembrane region" description="Helical" evidence="1">
    <location>
        <begin position="63"/>
        <end position="86"/>
    </location>
</feature>
<evidence type="ECO:0000259" key="2">
    <source>
        <dbReference type="Pfam" id="PF01757"/>
    </source>
</evidence>
<dbReference type="EMBL" id="FUXZ01000011">
    <property type="protein sequence ID" value="SKA69437.1"/>
    <property type="molecule type" value="Genomic_DNA"/>
</dbReference>
<dbReference type="STRING" id="39495.SAMN02745111_01849"/>
<name>A0A1T4VWX6_9FIRM</name>
<feature type="transmembrane region" description="Helical" evidence="1">
    <location>
        <begin position="135"/>
        <end position="155"/>
    </location>
</feature>
<keyword evidence="1" id="KW-0812">Transmembrane</keyword>
<feature type="transmembrane region" description="Helical" evidence="1">
    <location>
        <begin position="106"/>
        <end position="128"/>
    </location>
</feature>
<keyword evidence="4" id="KW-1185">Reference proteome</keyword>
<dbReference type="Pfam" id="PF01757">
    <property type="entry name" value="Acyl_transf_3"/>
    <property type="match status" value="1"/>
</dbReference>
<dbReference type="OrthoDB" id="6623990at2"/>
<reference evidence="3 4" key="1">
    <citation type="submission" date="2017-02" db="EMBL/GenBank/DDBJ databases">
        <authorList>
            <person name="Peterson S.W."/>
        </authorList>
    </citation>
    <scope>NUCLEOTIDE SEQUENCE [LARGE SCALE GENOMIC DNA]</scope>
    <source>
        <strain evidence="3 4">ATCC 35992</strain>
    </source>
</reference>
<feature type="transmembrane region" description="Helical" evidence="1">
    <location>
        <begin position="31"/>
        <end position="51"/>
    </location>
</feature>
<feature type="transmembrane region" description="Helical" evidence="1">
    <location>
        <begin position="200"/>
        <end position="225"/>
    </location>
</feature>
<sequence>MKRVKSVDIFKAIGIIFMLFSHTALCDQILVRYFNCFYMPMFFCISGYFYHDNSFLKVTIKKAKALLIPYLGIGLLGIFIDCVVVNPGGIKISYALDALFIHSYNIPVVGAIWFLIALFWAEEIFTILKRTNNKIIFHVGCIAIAMTGCSLRRIFFAMHTDYVRPIWNIDSAMTAVGFMYIGYLAFMFKDTKIVKCALNLPKYIILPMLIVNIYLASITYITMWANDYKNIPLLWINGIMGSIIWYSISKLIDNSKILEIQSLGNLLAYIGKNSIIFLCWNQLVLYVFKKILRNNAMWPKTETETRIWFVVFFVFTLLALLAISHINIRRKELTKRFKQYITKKYAREN</sequence>
<feature type="transmembrane region" description="Helical" evidence="1">
    <location>
        <begin position="167"/>
        <end position="188"/>
    </location>
</feature>
<evidence type="ECO:0000256" key="1">
    <source>
        <dbReference type="SAM" id="Phobius"/>
    </source>
</evidence>
<evidence type="ECO:0000313" key="4">
    <source>
        <dbReference type="Proteomes" id="UP000190814"/>
    </source>
</evidence>
<keyword evidence="1" id="KW-1133">Transmembrane helix</keyword>
<dbReference type="AlphaFoldDB" id="A0A1T4VWX6"/>
<keyword evidence="1" id="KW-0472">Membrane</keyword>
<proteinExistence type="predicted"/>
<dbReference type="PANTHER" id="PTHR37312">
    <property type="entry name" value="MEMBRANE-BOUND ACYLTRANSFERASE YKRP-RELATED"/>
    <property type="match status" value="1"/>
</dbReference>
<feature type="transmembrane region" description="Helical" evidence="1">
    <location>
        <begin position="308"/>
        <end position="328"/>
    </location>
</feature>
<dbReference type="InterPro" id="IPR002656">
    <property type="entry name" value="Acyl_transf_3_dom"/>
</dbReference>
<dbReference type="Proteomes" id="UP000190814">
    <property type="component" value="Unassembled WGS sequence"/>
</dbReference>
<feature type="domain" description="Acyltransferase 3" evidence="2">
    <location>
        <begin position="5"/>
        <end position="324"/>
    </location>
</feature>
<evidence type="ECO:0000313" key="3">
    <source>
        <dbReference type="EMBL" id="SKA69437.1"/>
    </source>
</evidence>
<dbReference type="GO" id="GO:0016747">
    <property type="term" value="F:acyltransferase activity, transferring groups other than amino-acyl groups"/>
    <property type="evidence" value="ECO:0007669"/>
    <property type="project" value="InterPro"/>
</dbReference>
<gene>
    <name evidence="3" type="ORF">SAMN02745111_01849</name>
</gene>
<dbReference type="PANTHER" id="PTHR37312:SF1">
    <property type="entry name" value="MEMBRANE-BOUND ACYLTRANSFERASE YKRP-RELATED"/>
    <property type="match status" value="1"/>
</dbReference>
<feature type="transmembrane region" description="Helical" evidence="1">
    <location>
        <begin position="7"/>
        <end position="25"/>
    </location>
</feature>
<dbReference type="RefSeq" id="WP_078766697.1">
    <property type="nucleotide sequence ID" value="NZ_FUXZ01000011.1"/>
</dbReference>
<accession>A0A1T4VWX6</accession>